<dbReference type="AlphaFoldDB" id="A0A1A8BQC7"/>
<accession>A0A1A8BQC7</accession>
<dbReference type="EMBL" id="HADZ01005112">
    <property type="protein sequence ID" value="SBP69053.1"/>
    <property type="molecule type" value="Transcribed_RNA"/>
</dbReference>
<sequence length="85" mass="9773">GWTQTESWQLSRWMEAERRLDALKYRSRKVKAPAGLGLFGEFLQKHACSCIPYRLSGGISRWCEALCKTMKLLIIRVVLERLAGC</sequence>
<organism evidence="1">
    <name type="scientific">Nothobranchius kadleci</name>
    <name type="common">African annual killifish</name>
    <dbReference type="NCBI Taxonomy" id="1051664"/>
    <lineage>
        <taxon>Eukaryota</taxon>
        <taxon>Metazoa</taxon>
        <taxon>Chordata</taxon>
        <taxon>Craniata</taxon>
        <taxon>Vertebrata</taxon>
        <taxon>Euteleostomi</taxon>
        <taxon>Actinopterygii</taxon>
        <taxon>Neopterygii</taxon>
        <taxon>Teleostei</taxon>
        <taxon>Neoteleostei</taxon>
        <taxon>Acanthomorphata</taxon>
        <taxon>Ovalentaria</taxon>
        <taxon>Atherinomorphae</taxon>
        <taxon>Cyprinodontiformes</taxon>
        <taxon>Nothobranchiidae</taxon>
        <taxon>Nothobranchius</taxon>
    </lineage>
</organism>
<reference evidence="1" key="2">
    <citation type="submission" date="2016-06" db="EMBL/GenBank/DDBJ databases">
        <title>The genome of a short-lived fish provides insights into sex chromosome evolution and the genetic control of aging.</title>
        <authorList>
            <person name="Reichwald K."/>
            <person name="Felder M."/>
            <person name="Petzold A."/>
            <person name="Koch P."/>
            <person name="Groth M."/>
            <person name="Platzer M."/>
        </authorList>
    </citation>
    <scope>NUCLEOTIDE SEQUENCE</scope>
    <source>
        <tissue evidence="1">Brain</tissue>
    </source>
</reference>
<feature type="non-terminal residue" evidence="1">
    <location>
        <position position="1"/>
    </location>
</feature>
<reference evidence="1" key="1">
    <citation type="submission" date="2016-05" db="EMBL/GenBank/DDBJ databases">
        <authorList>
            <person name="Lavstsen T."/>
            <person name="Jespersen J.S."/>
        </authorList>
    </citation>
    <scope>NUCLEOTIDE SEQUENCE</scope>
    <source>
        <tissue evidence="1">Brain</tissue>
    </source>
</reference>
<proteinExistence type="predicted"/>
<evidence type="ECO:0000313" key="1">
    <source>
        <dbReference type="EMBL" id="SBP69053.1"/>
    </source>
</evidence>
<gene>
    <name evidence="1" type="primary">Nfu_g_1_015610</name>
</gene>
<name>A0A1A8BQC7_NOTKA</name>
<protein>
    <submittedName>
        <fullName evidence="1">Uncharacterized protein</fullName>
    </submittedName>
</protein>